<gene>
    <name evidence="2" type="ORF">A1O7_02867</name>
</gene>
<feature type="compositionally biased region" description="Low complexity" evidence="1">
    <location>
        <begin position="449"/>
        <end position="461"/>
    </location>
</feature>
<feature type="compositionally biased region" description="Polar residues" evidence="1">
    <location>
        <begin position="41"/>
        <end position="51"/>
    </location>
</feature>
<dbReference type="GeneID" id="19177471"/>
<dbReference type="AlphaFoldDB" id="W9W2Z3"/>
<name>W9W2Z3_9EURO</name>
<feature type="region of interest" description="Disordered" evidence="1">
    <location>
        <begin position="147"/>
        <end position="166"/>
    </location>
</feature>
<feature type="region of interest" description="Disordered" evidence="1">
    <location>
        <begin position="516"/>
        <end position="580"/>
    </location>
</feature>
<feature type="region of interest" description="Disordered" evidence="1">
    <location>
        <begin position="620"/>
        <end position="639"/>
    </location>
</feature>
<feature type="compositionally biased region" description="Basic and acidic residues" evidence="1">
    <location>
        <begin position="620"/>
        <end position="630"/>
    </location>
</feature>
<comment type="caution">
    <text evidence="2">The sequence shown here is derived from an EMBL/GenBank/DDBJ whole genome shotgun (WGS) entry which is preliminary data.</text>
</comment>
<protein>
    <submittedName>
        <fullName evidence="2">Uncharacterized protein</fullName>
    </submittedName>
</protein>
<evidence type="ECO:0000256" key="1">
    <source>
        <dbReference type="SAM" id="MobiDB-lite"/>
    </source>
</evidence>
<accession>W9W2Z3</accession>
<evidence type="ECO:0000313" key="2">
    <source>
        <dbReference type="EMBL" id="EXJ62432.1"/>
    </source>
</evidence>
<proteinExistence type="predicted"/>
<sequence length="639" mass="71330">MQDQDLCQQRRFRNGDDVGEAQSSSVAEDESAEYQLPANRNGRSTAAQDQASQQVRLRQRNAQQTLLDKDVFSAFLDAGLRCSMCPKPIRLATGLKCLIGQDSYYLCDLAPATFALNYVRRLQEQALLIPGISRLLETFINAAPSSKPGCDSGRLGPDGNRGERKSQQGLQTHLWDLLRNGVRNQDSARRLSPMKSSEGVRLPNSMLGLPHAFSPSWHIGSRDEAFLQSDDFGSCRATSEDDLFGLRLDLDCPAIVSCNTVPVLMAKALNDGERRPSDRCRDESGGPIMAEIYGCPFEGQAGPGSPQHESRKYSKSVSPMSDVSMLLPCERPIKDGRIVGHPQAIGGSSWLTQNVIRMHPLRQQQHQHDELGQQASARKRHSLYEGPNLEWWSDTSDASDLPLEDSYEQYTNLHLDNPCISSFCASETERVHDHLELQSDSEDDQLIVSTSSMSRPQSRESSSCSLAEVIGNDHLLWHIWKRRASVAPRGEEDISDMKTLFATDPDMKLFSSRWDLDPSDISSGSNEDPMLQETVYNRSPRDKANSPMTPNSERRSYFAITRSPSSSGHVGRSTADPKRRSSLIKRFTWGGRQSSPQAAALEAPKLEQRTIEVKRRKTLDDYEMMDKEASNDDSSDMLF</sequence>
<feature type="region of interest" description="Disordered" evidence="1">
    <location>
        <begin position="1"/>
        <end position="51"/>
    </location>
</feature>
<feature type="region of interest" description="Disordered" evidence="1">
    <location>
        <begin position="436"/>
        <end position="461"/>
    </location>
</feature>
<evidence type="ECO:0000313" key="3">
    <source>
        <dbReference type="Proteomes" id="UP000019473"/>
    </source>
</evidence>
<dbReference type="OrthoDB" id="4112397at2759"/>
<dbReference type="STRING" id="1182544.W9W2Z3"/>
<dbReference type="EMBL" id="AMGW01000002">
    <property type="protein sequence ID" value="EXJ62432.1"/>
    <property type="molecule type" value="Genomic_DNA"/>
</dbReference>
<keyword evidence="3" id="KW-1185">Reference proteome</keyword>
<dbReference type="RefSeq" id="XP_007755086.1">
    <property type="nucleotide sequence ID" value="XM_007756896.1"/>
</dbReference>
<dbReference type="VEuPathDB" id="FungiDB:A1O7_02867"/>
<dbReference type="Proteomes" id="UP000019473">
    <property type="component" value="Unassembled WGS sequence"/>
</dbReference>
<organism evidence="2 3">
    <name type="scientific">Cladophialophora yegresii CBS 114405</name>
    <dbReference type="NCBI Taxonomy" id="1182544"/>
    <lineage>
        <taxon>Eukaryota</taxon>
        <taxon>Fungi</taxon>
        <taxon>Dikarya</taxon>
        <taxon>Ascomycota</taxon>
        <taxon>Pezizomycotina</taxon>
        <taxon>Eurotiomycetes</taxon>
        <taxon>Chaetothyriomycetidae</taxon>
        <taxon>Chaetothyriales</taxon>
        <taxon>Herpotrichiellaceae</taxon>
        <taxon>Cladophialophora</taxon>
    </lineage>
</organism>
<dbReference type="HOGENOM" id="CLU_017897_0_0_1"/>
<reference evidence="2 3" key="1">
    <citation type="submission" date="2013-03" db="EMBL/GenBank/DDBJ databases">
        <title>The Genome Sequence of Cladophialophora yegresii CBS 114405.</title>
        <authorList>
            <consortium name="The Broad Institute Genomics Platform"/>
            <person name="Cuomo C."/>
            <person name="de Hoog S."/>
            <person name="Gorbushina A."/>
            <person name="Walker B."/>
            <person name="Young S.K."/>
            <person name="Zeng Q."/>
            <person name="Gargeya S."/>
            <person name="Fitzgerald M."/>
            <person name="Haas B."/>
            <person name="Abouelleil A."/>
            <person name="Allen A.W."/>
            <person name="Alvarado L."/>
            <person name="Arachchi H.M."/>
            <person name="Berlin A.M."/>
            <person name="Chapman S.B."/>
            <person name="Gainer-Dewar J."/>
            <person name="Goldberg J."/>
            <person name="Griggs A."/>
            <person name="Gujja S."/>
            <person name="Hansen M."/>
            <person name="Howarth C."/>
            <person name="Imamovic A."/>
            <person name="Ireland A."/>
            <person name="Larimer J."/>
            <person name="McCowan C."/>
            <person name="Murphy C."/>
            <person name="Pearson M."/>
            <person name="Poon T.W."/>
            <person name="Priest M."/>
            <person name="Roberts A."/>
            <person name="Saif S."/>
            <person name="Shea T."/>
            <person name="Sisk P."/>
            <person name="Sykes S."/>
            <person name="Wortman J."/>
            <person name="Nusbaum C."/>
            <person name="Birren B."/>
        </authorList>
    </citation>
    <scope>NUCLEOTIDE SEQUENCE [LARGE SCALE GENOMIC DNA]</scope>
    <source>
        <strain evidence="2 3">CBS 114405</strain>
    </source>
</reference>